<dbReference type="OrthoDB" id="7488837at2"/>
<dbReference type="NCBIfam" id="NF040974">
    <property type="entry name" value="RepABC_RepC"/>
    <property type="match status" value="1"/>
</dbReference>
<dbReference type="NCBIfam" id="NF010396">
    <property type="entry name" value="PRK13824.1"/>
    <property type="match status" value="1"/>
</dbReference>
<dbReference type="Pfam" id="PF03428">
    <property type="entry name" value="RP-C"/>
    <property type="match status" value="1"/>
</dbReference>
<keyword evidence="5" id="KW-1185">Reference proteome</keyword>
<comment type="caution">
    <text evidence="4">The sequence shown here is derived from an EMBL/GenBank/DDBJ whole genome shotgun (WGS) entry which is preliminary data.</text>
</comment>
<evidence type="ECO:0000256" key="1">
    <source>
        <dbReference type="SAM" id="Coils"/>
    </source>
</evidence>
<dbReference type="InterPro" id="IPR021760">
    <property type="entry name" value="RepC_C"/>
</dbReference>
<keyword evidence="1" id="KW-0175">Coiled coil</keyword>
<dbReference type="Gene3D" id="1.10.10.10">
    <property type="entry name" value="Winged helix-like DNA-binding domain superfamily/Winged helix DNA-binding domain"/>
    <property type="match status" value="1"/>
</dbReference>
<dbReference type="InterPro" id="IPR047611">
    <property type="entry name" value="RepABC_RepC"/>
</dbReference>
<dbReference type="AlphaFoldDB" id="A0A364JT30"/>
<dbReference type="InterPro" id="IPR005090">
    <property type="entry name" value="RepC_N"/>
</dbReference>
<organism evidence="4 5">
    <name type="scientific">Falsochrobactrum ovis</name>
    <dbReference type="NCBI Taxonomy" id="1293442"/>
    <lineage>
        <taxon>Bacteria</taxon>
        <taxon>Pseudomonadati</taxon>
        <taxon>Pseudomonadota</taxon>
        <taxon>Alphaproteobacteria</taxon>
        <taxon>Hyphomicrobiales</taxon>
        <taxon>Brucellaceae</taxon>
        <taxon>Falsochrobactrum</taxon>
    </lineage>
</organism>
<dbReference type="SUPFAM" id="SSF46785">
    <property type="entry name" value="Winged helix' DNA-binding domain"/>
    <property type="match status" value="1"/>
</dbReference>
<gene>
    <name evidence="4" type="ORF">C7374_11357</name>
</gene>
<dbReference type="InterPro" id="IPR036390">
    <property type="entry name" value="WH_DNA-bd_sf"/>
</dbReference>
<protein>
    <submittedName>
        <fullName evidence="4">Replication initiation protein RepC</fullName>
    </submittedName>
</protein>
<dbReference type="InterPro" id="IPR036388">
    <property type="entry name" value="WH-like_DNA-bd_sf"/>
</dbReference>
<feature type="coiled-coil region" evidence="1">
    <location>
        <begin position="148"/>
        <end position="185"/>
    </location>
</feature>
<dbReference type="Proteomes" id="UP000249453">
    <property type="component" value="Unassembled WGS sequence"/>
</dbReference>
<feature type="domain" description="Plasmid replication protein C N-terminal" evidence="2">
    <location>
        <begin position="14"/>
        <end position="185"/>
    </location>
</feature>
<evidence type="ECO:0000259" key="3">
    <source>
        <dbReference type="Pfam" id="PF11800"/>
    </source>
</evidence>
<dbReference type="Pfam" id="PF11800">
    <property type="entry name" value="RP-C_C"/>
    <property type="match status" value="1"/>
</dbReference>
<reference evidence="4 5" key="1">
    <citation type="submission" date="2018-06" db="EMBL/GenBank/DDBJ databases">
        <title>Genomic Encyclopedia of Type Strains, Phase IV (KMG-IV): sequencing the most valuable type-strain genomes for metagenomic binning, comparative biology and taxonomic classification.</title>
        <authorList>
            <person name="Goeker M."/>
        </authorList>
    </citation>
    <scope>NUCLEOTIDE SEQUENCE [LARGE SCALE GENOMIC DNA]</scope>
    <source>
        <strain evidence="4 5">DSM 26720</strain>
    </source>
</reference>
<name>A0A364JT30_9HYPH</name>
<accession>A0A364JT30</accession>
<sequence length="424" mass="48110">MQSHIGLTPFGSQRMTHALMAAHQKTRKSAKDIAIDKWQLYRWLCEGKSIIGLSDRTLAVLSALLSFHPENNLSTHVPLVVFPSNKQLSLRAHGMADATLRRHLAALVEAGLITRQDSPNGKRYARRSKSGELRIAFGFSLAPLLTRATEIEAAAEQVKAEKLALRELREQLTLLRRDISKLLQYGIEENLPGEWIQLKASFRSIVDAIPRRAEQDELKRLIADLMEIHFSIDKLLKNNEKSQKMSANASHIERQLNESKPDSISEYNFADFAEKETNPLEKHKSSKRDRLITIEHILQTYPEVETYAPKPIKNWRDLSEVTSRIRCFIGIDTKLYELALQNLGKFQTAIVISYLLQRYEHIRSTSGYLRILIEKAQNGAFSVQSLMLGAKQAPDLTKDLPVCSDLQIGKFPATQLEVIPNLNQ</sequence>
<dbReference type="EMBL" id="QLMK01000013">
    <property type="protein sequence ID" value="RAK26607.1"/>
    <property type="molecule type" value="Genomic_DNA"/>
</dbReference>
<evidence type="ECO:0000259" key="2">
    <source>
        <dbReference type="Pfam" id="PF03428"/>
    </source>
</evidence>
<proteinExistence type="predicted"/>
<evidence type="ECO:0000313" key="5">
    <source>
        <dbReference type="Proteomes" id="UP000249453"/>
    </source>
</evidence>
<feature type="domain" description="Plasmid replication protein C C-terminal" evidence="3">
    <location>
        <begin position="294"/>
        <end position="391"/>
    </location>
</feature>
<evidence type="ECO:0000313" key="4">
    <source>
        <dbReference type="EMBL" id="RAK26607.1"/>
    </source>
</evidence>